<dbReference type="InterPro" id="IPR045455">
    <property type="entry name" value="NrS-1_pol-like_helicase"/>
</dbReference>
<evidence type="ECO:0000256" key="1">
    <source>
        <dbReference type="ARBA" id="ARBA00022741"/>
    </source>
</evidence>
<dbReference type="InterPro" id="IPR051620">
    <property type="entry name" value="ORF904-like_C"/>
</dbReference>
<evidence type="ECO:0000313" key="5">
    <source>
        <dbReference type="EMBL" id="CAB3715157.1"/>
    </source>
</evidence>
<proteinExistence type="predicted"/>
<dbReference type="Pfam" id="PF08706">
    <property type="entry name" value="D5_N"/>
    <property type="match status" value="1"/>
</dbReference>
<dbReference type="NCBIfam" id="TIGR01613">
    <property type="entry name" value="primase_Cterm"/>
    <property type="match status" value="1"/>
</dbReference>
<sequence>MSSGPNTGVNPAFSEAIDVCRALFGDTWSFTIKLIKLGHEGRIEDVKLSYGTLTTQINQFPVWKAEYWQPFLMVGMSDGEGLGANNVDGTWALAVDLDHDVDMSLWTDAPFRPTVAINTSGKRQHMLWILKEPIDSATHRLAARALAYRLGGDPCFAHEAQAVRLPGFVNQKHGTLVRASLCRYDRAYDYARLATAFDFDLVAATLQADVPMMTKSLSIAAASEEDKNRRVEHLKDALRHIPADDYGLWVKVLAALRTLGPGGDDLAREWSKKSPKFDEGMFNSKWRDVETITSVSPASIFYIAMRHGWHNPGFGTPKISSREPLTERTLGRLLAAVMHKDFAVARTGQEDKPTLHPLRWDGSKYAAIDPFAFRQCVEAYCRKLVVSDDDDARRTLATAIAKHAGDGRTLDSLGRSALEFLLPSSDSLYAAQYPYFPVANGILNLLSGQLIPNQIRAISYRHSAVAFDPNAQAPRFKRFLEEVFEGDGEVIKFILRLAGSILLGKPVDHIFVIFHGPQGRNGKSVLVEVLMAIFGAFSSTVGVATIMVKSTMTDGPTSALARLQGKRLVIISEPNGKHQLDAGLVKQLTGGDRITARPLYGTEIEFLPEFTPIMVTNFIPKIHAADEALWARIKIIPFTRTFSPKEVDHGLKDKLLMELPGILNMLLCGTADYLENGLQAPSKVNAAGQMQRKLADGFEAWLEERTVGGDQESQFKPLHDDYVAWAKLNPEFDRLRQTEFKAKLDCIFKSRLHRNNRLFSGISLKLM</sequence>
<feature type="domain" description="SF3 helicase" evidence="4">
    <location>
        <begin position="489"/>
        <end position="651"/>
    </location>
</feature>
<dbReference type="PANTHER" id="PTHR35372">
    <property type="entry name" value="ATP BINDING PROTEIN-RELATED"/>
    <property type="match status" value="1"/>
</dbReference>
<evidence type="ECO:0000313" key="6">
    <source>
        <dbReference type="Proteomes" id="UP000494116"/>
    </source>
</evidence>
<dbReference type="InterPro" id="IPR014015">
    <property type="entry name" value="Helicase_SF3_DNA-vir"/>
</dbReference>
<dbReference type="Gene3D" id="3.40.50.300">
    <property type="entry name" value="P-loop containing nucleotide triphosphate hydrolases"/>
    <property type="match status" value="1"/>
</dbReference>
<dbReference type="InterPro" id="IPR027417">
    <property type="entry name" value="P-loop_NTPase"/>
</dbReference>
<comment type="caution">
    <text evidence="5">The sequence shown here is derived from an EMBL/GenBank/DDBJ whole genome shotgun (WGS) entry which is preliminary data.</text>
</comment>
<dbReference type="EMBL" id="CADIJS010000003">
    <property type="protein sequence ID" value="CAB3715157.1"/>
    <property type="molecule type" value="Genomic_DNA"/>
</dbReference>
<dbReference type="InterPro" id="IPR039459">
    <property type="entry name" value="RepB-like_DNA_primase_dom"/>
</dbReference>
<keyword evidence="3" id="KW-0067">ATP-binding</keyword>
<dbReference type="InterPro" id="IPR006500">
    <property type="entry name" value="Helicase_put_C_phage/plasmid"/>
</dbReference>
<dbReference type="Pfam" id="PF16793">
    <property type="entry name" value="RepB_primase"/>
    <property type="match status" value="1"/>
</dbReference>
<dbReference type="PROSITE" id="PS51206">
    <property type="entry name" value="SF3_HELICASE_1"/>
    <property type="match status" value="1"/>
</dbReference>
<dbReference type="InterPro" id="IPR014819">
    <property type="entry name" value="PriCT_2"/>
</dbReference>
<gene>
    <name evidence="5" type="ORF">LMG1873_03448</name>
</gene>
<evidence type="ECO:0000256" key="2">
    <source>
        <dbReference type="ARBA" id="ARBA00022801"/>
    </source>
</evidence>
<dbReference type="InterPro" id="IPR014818">
    <property type="entry name" value="Phage/plasmid_primase_P4_C"/>
</dbReference>
<name>A0ABM8L1R6_9BURK</name>
<dbReference type="Proteomes" id="UP000494116">
    <property type="component" value="Unassembled WGS sequence"/>
</dbReference>
<keyword evidence="6" id="KW-1185">Reference proteome</keyword>
<dbReference type="PANTHER" id="PTHR35372:SF2">
    <property type="entry name" value="SF3 HELICASE DOMAIN-CONTAINING PROTEIN"/>
    <property type="match status" value="1"/>
</dbReference>
<dbReference type="Pfam" id="PF19263">
    <property type="entry name" value="DUF5906"/>
    <property type="match status" value="1"/>
</dbReference>
<dbReference type="SMART" id="SM00885">
    <property type="entry name" value="D5_N"/>
    <property type="match status" value="1"/>
</dbReference>
<organism evidence="5 6">
    <name type="scientific">Achromobacter piechaudii</name>
    <dbReference type="NCBI Taxonomy" id="72556"/>
    <lineage>
        <taxon>Bacteria</taxon>
        <taxon>Pseudomonadati</taxon>
        <taxon>Pseudomonadota</taxon>
        <taxon>Betaproteobacteria</taxon>
        <taxon>Burkholderiales</taxon>
        <taxon>Alcaligenaceae</taxon>
        <taxon>Achromobacter</taxon>
    </lineage>
</organism>
<evidence type="ECO:0000259" key="4">
    <source>
        <dbReference type="PROSITE" id="PS51206"/>
    </source>
</evidence>
<dbReference type="Pfam" id="PF08707">
    <property type="entry name" value="PriCT_2"/>
    <property type="match status" value="1"/>
</dbReference>
<reference evidence="5 6" key="1">
    <citation type="submission" date="2020-04" db="EMBL/GenBank/DDBJ databases">
        <authorList>
            <person name="De Canck E."/>
        </authorList>
    </citation>
    <scope>NUCLEOTIDE SEQUENCE [LARGE SCALE GENOMIC DNA]</scope>
    <source>
        <strain evidence="5 6">LMG 1873</strain>
    </source>
</reference>
<keyword evidence="1" id="KW-0547">Nucleotide-binding</keyword>
<dbReference type="RefSeq" id="WP_061304226.1">
    <property type="nucleotide sequence ID" value="NZ_CADIJS010000003.1"/>
</dbReference>
<accession>A0ABM8L1R6</accession>
<dbReference type="SUPFAM" id="SSF52540">
    <property type="entry name" value="P-loop containing nucleoside triphosphate hydrolases"/>
    <property type="match status" value="1"/>
</dbReference>
<evidence type="ECO:0000256" key="3">
    <source>
        <dbReference type="ARBA" id="ARBA00022840"/>
    </source>
</evidence>
<dbReference type="Gene3D" id="3.30.70.1790">
    <property type="entry name" value="RepB DNA-primase, N-terminal domain"/>
    <property type="match status" value="1"/>
</dbReference>
<protein>
    <recommendedName>
        <fullName evidence="4">SF3 helicase domain-containing protein</fullName>
    </recommendedName>
</protein>
<keyword evidence="2" id="KW-0378">Hydrolase</keyword>